<keyword evidence="2" id="KW-0067">ATP-binding</keyword>
<keyword evidence="3" id="KW-1185">Reference proteome</keyword>
<reference evidence="2" key="1">
    <citation type="submission" date="2021-03" db="EMBL/GenBank/DDBJ databases">
        <title>Leucobacter chromiisoli sp. nov., isolated from chromium-containing soil of chemical plant.</title>
        <authorList>
            <person name="Xu Z."/>
        </authorList>
    </citation>
    <scope>NUCLEOTIDE SEQUENCE</scope>
    <source>
        <strain evidence="2">A2</strain>
    </source>
</reference>
<sequence>MIDTDTKHKLREMGVGALVDSFEQQDGALTIGMPFEERLKIAVDDAHASYTGQKITGLIRRAGLRYPDAELRRLDLIEERGIDRGVIANLATCAFITRCENVVFQGFTGSGKTYLGSALAKAACQHRFRALYIRMPDLEEAWLAAFDKLGGKEMFLRKYAAYHLLVIDEWLLDEPGDALRGMLLELLERRYDAVSTVFCTQYTKKDWHQRLCGDVRADAIMDRIVHRTIWVETGDANIREQATRQ</sequence>
<dbReference type="EMBL" id="JAGDYL010000058">
    <property type="protein sequence ID" value="MBO1806666.1"/>
    <property type="molecule type" value="Genomic_DNA"/>
</dbReference>
<evidence type="ECO:0000259" key="1">
    <source>
        <dbReference type="Pfam" id="PF01695"/>
    </source>
</evidence>
<organism evidence="2 3">
    <name type="scientific">Leucobacter ruminantium</name>
    <dbReference type="NCBI Taxonomy" id="1289170"/>
    <lineage>
        <taxon>Bacteria</taxon>
        <taxon>Bacillati</taxon>
        <taxon>Actinomycetota</taxon>
        <taxon>Actinomycetes</taxon>
        <taxon>Micrococcales</taxon>
        <taxon>Microbacteriaceae</taxon>
        <taxon>Leucobacter</taxon>
    </lineage>
</organism>
<dbReference type="Proteomes" id="UP000664398">
    <property type="component" value="Unassembled WGS sequence"/>
</dbReference>
<name>A0A939LY91_9MICO</name>
<dbReference type="RefSeq" id="WP_208047115.1">
    <property type="nucleotide sequence ID" value="NZ_JAGDYL010000058.1"/>
</dbReference>
<proteinExistence type="predicted"/>
<feature type="domain" description="IstB-like ATP-binding" evidence="1">
    <location>
        <begin position="15"/>
        <end position="244"/>
    </location>
</feature>
<accession>A0A939LY91</accession>
<dbReference type="PANTHER" id="PTHR30050">
    <property type="entry name" value="CHROMOSOMAL REPLICATION INITIATOR PROTEIN DNAA"/>
    <property type="match status" value="1"/>
</dbReference>
<dbReference type="GO" id="GO:0006260">
    <property type="term" value="P:DNA replication"/>
    <property type="evidence" value="ECO:0007669"/>
    <property type="project" value="TreeGrafter"/>
</dbReference>
<keyword evidence="2" id="KW-0547">Nucleotide-binding</keyword>
<dbReference type="PIRSF" id="PIRSF003073">
    <property type="entry name" value="DNAC_TnpB_IstB"/>
    <property type="match status" value="1"/>
</dbReference>
<dbReference type="InterPro" id="IPR027417">
    <property type="entry name" value="P-loop_NTPase"/>
</dbReference>
<protein>
    <submittedName>
        <fullName evidence="2">ATP-binding protein</fullName>
    </submittedName>
</protein>
<dbReference type="InterPro" id="IPR028350">
    <property type="entry name" value="DNAC/IstB-like"/>
</dbReference>
<comment type="caution">
    <text evidence="2">The sequence shown here is derived from an EMBL/GenBank/DDBJ whole genome shotgun (WGS) entry which is preliminary data.</text>
</comment>
<dbReference type="GO" id="GO:0005524">
    <property type="term" value="F:ATP binding"/>
    <property type="evidence" value="ECO:0007669"/>
    <property type="project" value="UniProtKB-KW"/>
</dbReference>
<dbReference type="PANTHER" id="PTHR30050:SF4">
    <property type="entry name" value="ATP-BINDING PROTEIN RV3427C IN INSERTION SEQUENCE-RELATED"/>
    <property type="match status" value="1"/>
</dbReference>
<dbReference type="InterPro" id="IPR002611">
    <property type="entry name" value="IstB_ATP-bd"/>
</dbReference>
<dbReference type="Pfam" id="PF01695">
    <property type="entry name" value="IstB_IS21"/>
    <property type="match status" value="1"/>
</dbReference>
<gene>
    <name evidence="2" type="ORF">J4H91_15320</name>
</gene>
<dbReference type="Gene3D" id="3.40.50.300">
    <property type="entry name" value="P-loop containing nucleotide triphosphate hydrolases"/>
    <property type="match status" value="1"/>
</dbReference>
<dbReference type="AlphaFoldDB" id="A0A939LY91"/>
<evidence type="ECO:0000313" key="3">
    <source>
        <dbReference type="Proteomes" id="UP000664398"/>
    </source>
</evidence>
<dbReference type="CDD" id="cd00009">
    <property type="entry name" value="AAA"/>
    <property type="match status" value="1"/>
</dbReference>
<evidence type="ECO:0000313" key="2">
    <source>
        <dbReference type="EMBL" id="MBO1806666.1"/>
    </source>
</evidence>
<dbReference type="SUPFAM" id="SSF52540">
    <property type="entry name" value="P-loop containing nucleoside triphosphate hydrolases"/>
    <property type="match status" value="1"/>
</dbReference>